<dbReference type="Gene3D" id="3.90.1300.10">
    <property type="entry name" value="Amidase signature (AS) domain"/>
    <property type="match status" value="1"/>
</dbReference>
<reference evidence="5 6" key="1">
    <citation type="submission" date="2020-01" db="EMBL/GenBank/DDBJ databases">
        <title>Rhizobium genotypes associated with high levels of biological nitrogen fixation by grain legumes in a temperate-maritime cropping system.</title>
        <authorList>
            <person name="Maluk M."/>
            <person name="Francesc Ferrando Molina F."/>
            <person name="Lopez Del Egido L."/>
            <person name="Lafos M."/>
            <person name="Langarica-Fuentes A."/>
            <person name="Gebre Yohannes G."/>
            <person name="Young M.W."/>
            <person name="Martin P."/>
            <person name="Gantlett R."/>
            <person name="Kenicer G."/>
            <person name="Hawes C."/>
            <person name="Begg G.S."/>
            <person name="Quilliam R.S."/>
            <person name="Squire G.R."/>
            <person name="Poole P.S."/>
            <person name="Young P.W."/>
            <person name="Iannetta P.M."/>
            <person name="James E.K."/>
        </authorList>
    </citation>
    <scope>NUCLEOTIDE SEQUENCE [LARGE SCALE GENOMIC DNA]</scope>
    <source>
        <strain evidence="5 6">JHI944</strain>
    </source>
</reference>
<comment type="function">
    <text evidence="1">Hydrolyzes indole-3-acetamide (IAM) into indole-3-acetic acid (IAA).</text>
</comment>
<dbReference type="AlphaFoldDB" id="A0A6P0D6R6"/>
<evidence type="ECO:0000256" key="1">
    <source>
        <dbReference type="ARBA" id="ARBA00003871"/>
    </source>
</evidence>
<comment type="similarity">
    <text evidence="2">Belongs to the amidase family.</text>
</comment>
<comment type="caution">
    <text evidence="5">The sequence shown here is derived from an EMBL/GenBank/DDBJ whole genome shotgun (WGS) entry which is preliminary data.</text>
</comment>
<evidence type="ECO:0000256" key="2">
    <source>
        <dbReference type="ARBA" id="ARBA00009199"/>
    </source>
</evidence>
<dbReference type="InterPro" id="IPR020556">
    <property type="entry name" value="Amidase_CS"/>
</dbReference>
<dbReference type="Proteomes" id="UP000471409">
    <property type="component" value="Unassembled WGS sequence"/>
</dbReference>
<name>A0A6P0D6R6_RHILE</name>
<dbReference type="SUPFAM" id="SSF75304">
    <property type="entry name" value="Amidase signature (AS) enzymes"/>
    <property type="match status" value="1"/>
</dbReference>
<dbReference type="GO" id="GO:0003824">
    <property type="term" value="F:catalytic activity"/>
    <property type="evidence" value="ECO:0007669"/>
    <property type="project" value="InterPro"/>
</dbReference>
<evidence type="ECO:0000256" key="3">
    <source>
        <dbReference type="ARBA" id="ARBA00021874"/>
    </source>
</evidence>
<sequence>MTHSLAGLLSDYADGRLLPTSAIEAAIASAQSCRHEIRAFAEIDGLGARLSAAVSDYRYRDRTARPLEGIPVAVKDLFDTAGLATRYGSPAYSENMPSADAEVIRTLRKKGAAIIGKTTTHEFAWGVTTASEHFGDTLNPWDHSKIPGGSSGGMAAAIAYGTVSAGLGTDTGGSVRIPAALCGVVGFKPTYGLLSTQGVFPLAPSLDHVGVMGRSVGDVEMLASALGIRSGTAPRTSRYRIGIAGKTNDLPISSDVQRSLEKARVILEPHYDVVEVGDLPSFKRGFEVFAGIVLAEGGMVHFSRHDREYVKASYGSETASRLAIAEQTTIGTYADSQQARRAFVHQLDNAMADLDFMLLPTCPCTAPALGADRITMDSWSGSIREALMIYTAPFNLAGMPALSLPIFQAEADGMPVGLQIAARRGGDNGLLAFASEVEAHLVSARSS</sequence>
<evidence type="ECO:0000313" key="6">
    <source>
        <dbReference type="Proteomes" id="UP000471409"/>
    </source>
</evidence>
<dbReference type="PANTHER" id="PTHR11895:SF7">
    <property type="entry name" value="GLUTAMYL-TRNA(GLN) AMIDOTRANSFERASE SUBUNIT A, MITOCHONDRIAL"/>
    <property type="match status" value="1"/>
</dbReference>
<gene>
    <name evidence="5" type="ORF">GUK36_03575</name>
</gene>
<dbReference type="RefSeq" id="WP_032981443.1">
    <property type="nucleotide sequence ID" value="NZ_CP121635.1"/>
</dbReference>
<dbReference type="EMBL" id="WXXP01000002">
    <property type="protein sequence ID" value="NEK48504.1"/>
    <property type="molecule type" value="Genomic_DNA"/>
</dbReference>
<protein>
    <recommendedName>
        <fullName evidence="3">Indoleacetamide hydrolase</fullName>
    </recommendedName>
</protein>
<dbReference type="PANTHER" id="PTHR11895">
    <property type="entry name" value="TRANSAMIDASE"/>
    <property type="match status" value="1"/>
</dbReference>
<feature type="domain" description="Amidase" evidence="4">
    <location>
        <begin position="22"/>
        <end position="431"/>
    </location>
</feature>
<evidence type="ECO:0000259" key="4">
    <source>
        <dbReference type="Pfam" id="PF01425"/>
    </source>
</evidence>
<dbReference type="InterPro" id="IPR000120">
    <property type="entry name" value="Amidase"/>
</dbReference>
<dbReference type="InterPro" id="IPR036928">
    <property type="entry name" value="AS_sf"/>
</dbReference>
<dbReference type="Pfam" id="PF01425">
    <property type="entry name" value="Amidase"/>
    <property type="match status" value="1"/>
</dbReference>
<dbReference type="PROSITE" id="PS00571">
    <property type="entry name" value="AMIDASES"/>
    <property type="match status" value="1"/>
</dbReference>
<proteinExistence type="inferred from homology"/>
<dbReference type="InterPro" id="IPR023631">
    <property type="entry name" value="Amidase_dom"/>
</dbReference>
<organism evidence="5 6">
    <name type="scientific">Rhizobium leguminosarum</name>
    <dbReference type="NCBI Taxonomy" id="384"/>
    <lineage>
        <taxon>Bacteria</taxon>
        <taxon>Pseudomonadati</taxon>
        <taxon>Pseudomonadota</taxon>
        <taxon>Alphaproteobacteria</taxon>
        <taxon>Hyphomicrobiales</taxon>
        <taxon>Rhizobiaceae</taxon>
        <taxon>Rhizobium/Agrobacterium group</taxon>
        <taxon>Rhizobium</taxon>
    </lineage>
</organism>
<accession>A0A6P0D6R6</accession>
<evidence type="ECO:0000313" key="5">
    <source>
        <dbReference type="EMBL" id="NEK48504.1"/>
    </source>
</evidence>